<keyword evidence="1" id="KW-0732">Signal</keyword>
<evidence type="ECO:0000313" key="3">
    <source>
        <dbReference type="Proteomes" id="UP001500339"/>
    </source>
</evidence>
<dbReference type="PROSITE" id="PS51257">
    <property type="entry name" value="PROKAR_LIPOPROTEIN"/>
    <property type="match status" value="1"/>
</dbReference>
<name>A0ABN1ISN1_9CLOT</name>
<proteinExistence type="predicted"/>
<feature type="chain" id="PRO_5045193391" description="Lipoprotein" evidence="1">
    <location>
        <begin position="24"/>
        <end position="182"/>
    </location>
</feature>
<reference evidence="2 3" key="1">
    <citation type="journal article" date="2019" name="Int. J. Syst. Evol. Microbiol.">
        <title>The Global Catalogue of Microorganisms (GCM) 10K type strain sequencing project: providing services to taxonomists for standard genome sequencing and annotation.</title>
        <authorList>
            <consortium name="The Broad Institute Genomics Platform"/>
            <consortium name="The Broad Institute Genome Sequencing Center for Infectious Disease"/>
            <person name="Wu L."/>
            <person name="Ma J."/>
        </authorList>
    </citation>
    <scope>NUCLEOTIDE SEQUENCE [LARGE SCALE GENOMIC DNA]</scope>
    <source>
        <strain evidence="2 3">JCM 1405</strain>
    </source>
</reference>
<dbReference type="Proteomes" id="UP001500339">
    <property type="component" value="Unassembled WGS sequence"/>
</dbReference>
<protein>
    <recommendedName>
        <fullName evidence="4">Lipoprotein</fullName>
    </recommendedName>
</protein>
<gene>
    <name evidence="2" type="ORF">GCM10008905_09600</name>
</gene>
<organism evidence="2 3">
    <name type="scientific">Clostridium malenominatum</name>
    <dbReference type="NCBI Taxonomy" id="1539"/>
    <lineage>
        <taxon>Bacteria</taxon>
        <taxon>Bacillati</taxon>
        <taxon>Bacillota</taxon>
        <taxon>Clostridia</taxon>
        <taxon>Eubacteriales</taxon>
        <taxon>Clostridiaceae</taxon>
        <taxon>Clostridium</taxon>
    </lineage>
</organism>
<keyword evidence="3" id="KW-1185">Reference proteome</keyword>
<accession>A0ABN1ISN1</accession>
<comment type="caution">
    <text evidence="2">The sequence shown here is derived from an EMBL/GenBank/DDBJ whole genome shotgun (WGS) entry which is preliminary data.</text>
</comment>
<evidence type="ECO:0008006" key="4">
    <source>
        <dbReference type="Google" id="ProtNLM"/>
    </source>
</evidence>
<evidence type="ECO:0000313" key="2">
    <source>
        <dbReference type="EMBL" id="GAA0720430.1"/>
    </source>
</evidence>
<sequence length="182" mass="20397">MKKAIKKLLVLSMALGILVGCGGKTGETGDKSGKNDTAVTSQQVKLVEKDGLLTYTDTKNSPFEESGLKISIKKGNEGYAKFIKTDLNGGETVEYYNFDYGKNIAGKYYYVSAMGTGFYYYYDLEKGELVKVEDKEHNDTTQKTKDSKRWDKAAESMDEEVKALEKYFKEQFSMTIKEAVGK</sequence>
<dbReference type="EMBL" id="BAAACF010000001">
    <property type="protein sequence ID" value="GAA0720430.1"/>
    <property type="molecule type" value="Genomic_DNA"/>
</dbReference>
<feature type="signal peptide" evidence="1">
    <location>
        <begin position="1"/>
        <end position="23"/>
    </location>
</feature>
<evidence type="ECO:0000256" key="1">
    <source>
        <dbReference type="SAM" id="SignalP"/>
    </source>
</evidence>
<dbReference type="RefSeq" id="WP_343767249.1">
    <property type="nucleotide sequence ID" value="NZ_BAAACF010000001.1"/>
</dbReference>